<sequence>MCLITIVCYQKNISLFLPFSSVLAADMLLPVSPTRHRCSPLHVVLSSGIVLKGEGTISLRLAGGFDASVRHTVKR</sequence>
<organism evidence="1">
    <name type="scientific">Anopheles darlingi</name>
    <name type="common">Mosquito</name>
    <dbReference type="NCBI Taxonomy" id="43151"/>
    <lineage>
        <taxon>Eukaryota</taxon>
        <taxon>Metazoa</taxon>
        <taxon>Ecdysozoa</taxon>
        <taxon>Arthropoda</taxon>
        <taxon>Hexapoda</taxon>
        <taxon>Insecta</taxon>
        <taxon>Pterygota</taxon>
        <taxon>Neoptera</taxon>
        <taxon>Endopterygota</taxon>
        <taxon>Diptera</taxon>
        <taxon>Nematocera</taxon>
        <taxon>Culicoidea</taxon>
        <taxon>Culicidae</taxon>
        <taxon>Anophelinae</taxon>
        <taxon>Anopheles</taxon>
    </lineage>
</organism>
<protein>
    <submittedName>
        <fullName evidence="1">Putative secreted protein</fullName>
    </submittedName>
</protein>
<proteinExistence type="predicted"/>
<dbReference type="EMBL" id="GGFL01012121">
    <property type="protein sequence ID" value="MBW76299.1"/>
    <property type="molecule type" value="Transcribed_RNA"/>
</dbReference>
<evidence type="ECO:0000313" key="1">
    <source>
        <dbReference type="EMBL" id="MBW76299.1"/>
    </source>
</evidence>
<name>A0A2M4DFP0_ANODA</name>
<dbReference type="AlphaFoldDB" id="A0A2M4DFP0"/>
<reference evidence="1" key="1">
    <citation type="submission" date="2018-01" db="EMBL/GenBank/DDBJ databases">
        <title>An insight into the sialome of Amazonian anophelines.</title>
        <authorList>
            <person name="Ribeiro J.M."/>
            <person name="Scarpassa V."/>
            <person name="Calvo E."/>
        </authorList>
    </citation>
    <scope>NUCLEOTIDE SEQUENCE</scope>
</reference>
<accession>A0A2M4DFP0</accession>